<dbReference type="CDD" id="cd24000">
    <property type="entry name" value="ASKHA_NBD_HK"/>
    <property type="match status" value="1"/>
</dbReference>
<keyword evidence="4 6" id="KW-0418">Kinase</keyword>
<protein>
    <recommendedName>
        <fullName evidence="6">Phosphotransferase</fullName>
        <ecNumber evidence="6">2.7.1.-</ecNumber>
    </recommendedName>
</protein>
<dbReference type="InterPro" id="IPR001312">
    <property type="entry name" value="Hexokinase"/>
</dbReference>
<dbReference type="GO" id="GO:0005536">
    <property type="term" value="F:D-glucose binding"/>
    <property type="evidence" value="ECO:0007669"/>
    <property type="project" value="InterPro"/>
</dbReference>
<keyword evidence="5 6" id="KW-0067">ATP-binding</keyword>
<dbReference type="GO" id="GO:0004340">
    <property type="term" value="F:glucokinase activity"/>
    <property type="evidence" value="ECO:0007669"/>
    <property type="project" value="TreeGrafter"/>
</dbReference>
<keyword evidence="3 6" id="KW-0547">Nucleotide-binding</keyword>
<gene>
    <name evidence="9" type="ORF">LAQU0_S01e00562g</name>
</gene>
<dbReference type="UniPathway" id="UPA00109">
    <property type="reaction ID" value="UER00180"/>
</dbReference>
<evidence type="ECO:0000256" key="5">
    <source>
        <dbReference type="ARBA" id="ARBA00022840"/>
    </source>
</evidence>
<dbReference type="Pfam" id="PF03727">
    <property type="entry name" value="Hexokinase_2"/>
    <property type="match status" value="1"/>
</dbReference>
<comment type="similarity">
    <text evidence="1 6">Belongs to the hexokinase family.</text>
</comment>
<evidence type="ECO:0000256" key="2">
    <source>
        <dbReference type="ARBA" id="ARBA00022679"/>
    </source>
</evidence>
<dbReference type="GO" id="GO:0019158">
    <property type="term" value="F:mannokinase activity"/>
    <property type="evidence" value="ECO:0007669"/>
    <property type="project" value="TreeGrafter"/>
</dbReference>
<dbReference type="Pfam" id="PF00349">
    <property type="entry name" value="Hexokinase_1"/>
    <property type="match status" value="1"/>
</dbReference>
<dbReference type="PANTHER" id="PTHR19443">
    <property type="entry name" value="HEXOKINASE"/>
    <property type="match status" value="1"/>
</dbReference>
<dbReference type="PANTHER" id="PTHR19443:SF83">
    <property type="entry name" value="N-ACETYLGLUCOSAMINE KINASE"/>
    <property type="match status" value="1"/>
</dbReference>
<evidence type="ECO:0000313" key="9">
    <source>
        <dbReference type="EMBL" id="CUS20170.1"/>
    </source>
</evidence>
<name>A0A0P1KLI9_9SACH</name>
<evidence type="ECO:0000259" key="8">
    <source>
        <dbReference type="Pfam" id="PF03727"/>
    </source>
</evidence>
<feature type="domain" description="Hexokinase N-terminal" evidence="7">
    <location>
        <begin position="16"/>
        <end position="200"/>
    </location>
</feature>
<dbReference type="InterPro" id="IPR022672">
    <property type="entry name" value="Hexokinase_N"/>
</dbReference>
<dbReference type="EC" id="2.7.1.-" evidence="6"/>
<reference evidence="10" key="1">
    <citation type="submission" date="2015-10" db="EMBL/GenBank/DDBJ databases">
        <authorList>
            <person name="Devillers H."/>
        </authorList>
    </citation>
    <scope>NUCLEOTIDE SEQUENCE [LARGE SCALE GENOMIC DNA]</scope>
</reference>
<keyword evidence="10" id="KW-1185">Reference proteome</keyword>
<evidence type="ECO:0000256" key="6">
    <source>
        <dbReference type="RuleBase" id="RU362007"/>
    </source>
</evidence>
<dbReference type="Gene3D" id="3.30.420.40">
    <property type="match status" value="1"/>
</dbReference>
<evidence type="ECO:0000313" key="10">
    <source>
        <dbReference type="Proteomes" id="UP000236544"/>
    </source>
</evidence>
<dbReference type="Gene3D" id="3.40.367.20">
    <property type="match status" value="1"/>
</dbReference>
<dbReference type="InterPro" id="IPR022673">
    <property type="entry name" value="Hexokinase_C"/>
</dbReference>
<keyword evidence="2 6" id="KW-0808">Transferase</keyword>
<feature type="domain" description="Hexokinase C-terminal" evidence="8">
    <location>
        <begin position="209"/>
        <end position="391"/>
    </location>
</feature>
<proteinExistence type="inferred from homology"/>
<accession>A0A0P1KLI9</accession>
<dbReference type="SUPFAM" id="SSF53067">
    <property type="entry name" value="Actin-like ATPase domain"/>
    <property type="match status" value="2"/>
</dbReference>
<evidence type="ECO:0000259" key="7">
    <source>
        <dbReference type="Pfam" id="PF00349"/>
    </source>
</evidence>
<dbReference type="GO" id="GO:0005524">
    <property type="term" value="F:ATP binding"/>
    <property type="evidence" value="ECO:0007669"/>
    <property type="project" value="UniProtKB-UniRule"/>
</dbReference>
<dbReference type="OrthoDB" id="419537at2759"/>
<dbReference type="AlphaFoldDB" id="A0A0P1KLI9"/>
<evidence type="ECO:0000256" key="1">
    <source>
        <dbReference type="ARBA" id="ARBA00009225"/>
    </source>
</evidence>
<dbReference type="PRINTS" id="PR00475">
    <property type="entry name" value="HEXOKINASE"/>
</dbReference>
<dbReference type="GO" id="GO:0005829">
    <property type="term" value="C:cytosol"/>
    <property type="evidence" value="ECO:0007669"/>
    <property type="project" value="TreeGrafter"/>
</dbReference>
<sequence>MAIDNGFIQTLRHNILPGAPLEDIINECVTEIEERLRESDVSMLPSGVIGQNRPVSAPPGEKHLAIDFGGSSIKLGFVCASNLNISWIRTLAVTEREVDLQFFDAIVGWICDQVREYIEANRIEPDALFIIGTTFSFPLNERGEVMTMGKGYILTEEVTDVSVTTILEHSFRRVLEKRTLQFRVQLRGVINDSAAVFLANRARDGASDVSLILGTGINACFSLANARLPESKQGTGVAGDTRVMINSEIGFLGARYVKMTQFDPADEGPIMPLEYVSSGKWLPLTLEKVLRHFEILPDSLEGLEFDGKLVCAILCGATENIFGAERQKQAEEVCKVLVERAAIYTSCALLAVLQFSGHDRKATGSRAEVGFAGSFLQNCAAYRARIEELSGGVVRLRYLENSNLLGAFLHSCEGACAS</sequence>
<dbReference type="Proteomes" id="UP000236544">
    <property type="component" value="Unassembled WGS sequence"/>
</dbReference>
<evidence type="ECO:0000256" key="3">
    <source>
        <dbReference type="ARBA" id="ARBA00022741"/>
    </source>
</evidence>
<dbReference type="GO" id="GO:0008865">
    <property type="term" value="F:fructokinase activity"/>
    <property type="evidence" value="ECO:0007669"/>
    <property type="project" value="TreeGrafter"/>
</dbReference>
<dbReference type="GO" id="GO:0006096">
    <property type="term" value="P:glycolytic process"/>
    <property type="evidence" value="ECO:0007669"/>
    <property type="project" value="UniProtKB-UniPathway"/>
</dbReference>
<dbReference type="PROSITE" id="PS51748">
    <property type="entry name" value="HEXOKINASE_2"/>
    <property type="match status" value="1"/>
</dbReference>
<dbReference type="EMBL" id="LN890560">
    <property type="protein sequence ID" value="CUS20170.1"/>
    <property type="molecule type" value="Genomic_DNA"/>
</dbReference>
<dbReference type="GO" id="GO:0006006">
    <property type="term" value="P:glucose metabolic process"/>
    <property type="evidence" value="ECO:0007669"/>
    <property type="project" value="TreeGrafter"/>
</dbReference>
<dbReference type="InterPro" id="IPR043129">
    <property type="entry name" value="ATPase_NBD"/>
</dbReference>
<dbReference type="GO" id="GO:0001678">
    <property type="term" value="P:intracellular glucose homeostasis"/>
    <property type="evidence" value="ECO:0007669"/>
    <property type="project" value="InterPro"/>
</dbReference>
<organism evidence="9 10">
    <name type="scientific">Lachancea quebecensis</name>
    <dbReference type="NCBI Taxonomy" id="1654605"/>
    <lineage>
        <taxon>Eukaryota</taxon>
        <taxon>Fungi</taxon>
        <taxon>Dikarya</taxon>
        <taxon>Ascomycota</taxon>
        <taxon>Saccharomycotina</taxon>
        <taxon>Saccharomycetes</taxon>
        <taxon>Saccharomycetales</taxon>
        <taxon>Saccharomycetaceae</taxon>
        <taxon>Lachancea</taxon>
    </lineage>
</organism>
<evidence type="ECO:0000256" key="4">
    <source>
        <dbReference type="ARBA" id="ARBA00022777"/>
    </source>
</evidence>
<keyword evidence="6" id="KW-0324">Glycolysis</keyword>
<dbReference type="GO" id="GO:0005739">
    <property type="term" value="C:mitochondrion"/>
    <property type="evidence" value="ECO:0007669"/>
    <property type="project" value="TreeGrafter"/>
</dbReference>
<dbReference type="GO" id="GO:0006013">
    <property type="term" value="P:mannose metabolic process"/>
    <property type="evidence" value="ECO:0007669"/>
    <property type="project" value="TreeGrafter"/>
</dbReference>